<gene>
    <name evidence="2" type="primary">Ecp8</name>
    <name evidence="3" type="ORF">CLAFUR5_14665</name>
</gene>
<evidence type="ECO:0000313" key="3">
    <source>
        <dbReference type="EMBL" id="UJO21193.1"/>
    </source>
</evidence>
<organism evidence="2">
    <name type="scientific">Passalora fulva</name>
    <name type="common">Tomato leaf mold</name>
    <name type="synonym">Cladosporium fulvum</name>
    <dbReference type="NCBI Taxonomy" id="5499"/>
    <lineage>
        <taxon>Eukaryota</taxon>
        <taxon>Fungi</taxon>
        <taxon>Dikarya</taxon>
        <taxon>Ascomycota</taxon>
        <taxon>Pezizomycotina</taxon>
        <taxon>Dothideomycetes</taxon>
        <taxon>Dothideomycetidae</taxon>
        <taxon>Mycosphaerellales</taxon>
        <taxon>Mycosphaerellaceae</taxon>
        <taxon>Fulvia</taxon>
    </lineage>
</organism>
<keyword evidence="1" id="KW-0732">Signal</keyword>
<reference evidence="2" key="1">
    <citation type="submission" date="2016-10" db="EMBL/GenBank/DDBJ databases">
        <title>Novel effectors identified in the apoplast of Cladosporium fulvum-infected tomato.</title>
        <authorList>
            <person name="Mesarich C.H."/>
            <person name="de Wit P.J.G.M."/>
        </authorList>
    </citation>
    <scope>NUCLEOTIDE SEQUENCE</scope>
    <source>
        <strain evidence="2">0WU</strain>
    </source>
</reference>
<protein>
    <submittedName>
        <fullName evidence="3">Ecp8</fullName>
    </submittedName>
    <submittedName>
        <fullName evidence="2">Extracellular protein 8</fullName>
    </submittedName>
</protein>
<reference evidence="3" key="2">
    <citation type="submission" date="2021-12" db="EMBL/GenBank/DDBJ databases">
        <authorList>
            <person name="Zaccaron A."/>
            <person name="Stergiopoulos I."/>
        </authorList>
    </citation>
    <scope>NUCLEOTIDE SEQUENCE</scope>
    <source>
        <strain evidence="3">Race5_Kim</strain>
    </source>
</reference>
<sequence>MHLAQASWVILLPLLGQITMISALSCDYGNSDPFPNSIPGHPQCTKNVLDPMTGRVYDFNQYCCTNVSPPPPGSVERGGCGSVAVRCKLGIAGDYYGRPACCPDP</sequence>
<dbReference type="AlphaFoldDB" id="A0A1P8YXI0"/>
<accession>A0A1P8YXI0</accession>
<evidence type="ECO:0000256" key="1">
    <source>
        <dbReference type="SAM" id="SignalP"/>
    </source>
</evidence>
<name>A0A1P8YXI0_PASFU</name>
<proteinExistence type="predicted"/>
<reference evidence="3" key="3">
    <citation type="journal article" date="2022" name="Microb. Genom.">
        <title>A chromosome-scale genome assembly of the tomato pathogen Cladosporium fulvum reveals a compartmentalized genome architecture and the presence of a dispensable chromosome.</title>
        <authorList>
            <person name="Zaccaron A.Z."/>
            <person name="Chen L.H."/>
            <person name="Samaras A."/>
            <person name="Stergiopoulos I."/>
        </authorList>
    </citation>
    <scope>NUCLEOTIDE SEQUENCE</scope>
    <source>
        <strain evidence="3">Race5_Kim</strain>
    </source>
</reference>
<keyword evidence="4" id="KW-1185">Reference proteome</keyword>
<evidence type="ECO:0000313" key="2">
    <source>
        <dbReference type="EMBL" id="AQA29209.1"/>
    </source>
</evidence>
<dbReference type="EMBL" id="CP090170">
    <property type="protein sequence ID" value="UJO21193.1"/>
    <property type="molecule type" value="Genomic_DNA"/>
</dbReference>
<evidence type="ECO:0000313" key="4">
    <source>
        <dbReference type="Proteomes" id="UP000756132"/>
    </source>
</evidence>
<feature type="signal peptide" evidence="1">
    <location>
        <begin position="1"/>
        <end position="23"/>
    </location>
</feature>
<dbReference type="EMBL" id="KX943038">
    <property type="protein sequence ID" value="AQA29209.1"/>
    <property type="molecule type" value="Genomic_DNA"/>
</dbReference>
<dbReference type="Proteomes" id="UP000756132">
    <property type="component" value="Chromosome 8"/>
</dbReference>
<feature type="chain" id="PRO_5040573417" evidence="1">
    <location>
        <begin position="24"/>
        <end position="105"/>
    </location>
</feature>